<dbReference type="InterPro" id="IPR015405">
    <property type="entry name" value="NDUFS1-like_C"/>
</dbReference>
<dbReference type="Pfam" id="PF00384">
    <property type="entry name" value="Molybdopterin"/>
    <property type="match status" value="1"/>
</dbReference>
<evidence type="ECO:0000256" key="6">
    <source>
        <dbReference type="ARBA" id="ARBA00022967"/>
    </source>
</evidence>
<evidence type="ECO:0000259" key="13">
    <source>
        <dbReference type="PROSITE" id="PS51669"/>
    </source>
</evidence>
<evidence type="ECO:0000256" key="10">
    <source>
        <dbReference type="ARBA" id="ARBA00034078"/>
    </source>
</evidence>
<dbReference type="Pfam" id="PF10588">
    <property type="entry name" value="NADH-G_4Fe-4S_3"/>
    <property type="match status" value="1"/>
</dbReference>
<keyword evidence="9" id="KW-0520">NAD</keyword>
<evidence type="ECO:0000256" key="3">
    <source>
        <dbReference type="ARBA" id="ARBA00013888"/>
    </source>
</evidence>
<name>A0A084WNP5_ANOSI</name>
<dbReference type="InterPro" id="IPR000283">
    <property type="entry name" value="NADH_UbQ_OxRdtase_75kDa_su_CS"/>
</dbReference>
<dbReference type="VEuPathDB" id="VectorBase:ASIC019996"/>
<evidence type="ECO:0000313" key="17">
    <source>
        <dbReference type="Proteomes" id="UP000030765"/>
    </source>
</evidence>
<dbReference type="FunFam" id="3.30.70.20:FF:000002">
    <property type="entry name" value="NADH-ubiquinone oxidoreductase 75 kDa subunit"/>
    <property type="match status" value="1"/>
</dbReference>
<keyword evidence="5" id="KW-0479">Metal-binding</keyword>
<keyword evidence="17" id="KW-1185">Reference proteome</keyword>
<dbReference type="InterPro" id="IPR006963">
    <property type="entry name" value="Mopterin_OxRdtase_4Fe-4S_dom"/>
</dbReference>
<dbReference type="GO" id="GO:0042773">
    <property type="term" value="P:ATP synthesis coupled electron transport"/>
    <property type="evidence" value="ECO:0007669"/>
    <property type="project" value="InterPro"/>
</dbReference>
<evidence type="ECO:0000313" key="16">
    <source>
        <dbReference type="EnsemblMetazoa" id="ASIC019996-PA"/>
    </source>
</evidence>
<keyword evidence="8" id="KW-0411">Iron-sulfur</keyword>
<dbReference type="PROSITE" id="PS51839">
    <property type="entry name" value="4FE4S_HC3"/>
    <property type="match status" value="1"/>
</dbReference>
<keyword evidence="6" id="KW-1278">Translocase</keyword>
<evidence type="ECO:0000256" key="11">
    <source>
        <dbReference type="RuleBase" id="RU004523"/>
    </source>
</evidence>
<dbReference type="PROSITE" id="PS51669">
    <property type="entry name" value="4FE4S_MOW_BIS_MGD"/>
    <property type="match status" value="1"/>
</dbReference>
<reference evidence="15 17" key="1">
    <citation type="journal article" date="2014" name="BMC Genomics">
        <title>Genome sequence of Anopheles sinensis provides insight into genetics basis of mosquito competence for malaria parasites.</title>
        <authorList>
            <person name="Zhou D."/>
            <person name="Zhang D."/>
            <person name="Ding G."/>
            <person name="Shi L."/>
            <person name="Hou Q."/>
            <person name="Ye Y."/>
            <person name="Xu Y."/>
            <person name="Zhou H."/>
            <person name="Xiong C."/>
            <person name="Li S."/>
            <person name="Yu J."/>
            <person name="Hong S."/>
            <person name="Yu X."/>
            <person name="Zou P."/>
            <person name="Chen C."/>
            <person name="Chang X."/>
            <person name="Wang W."/>
            <person name="Lv Y."/>
            <person name="Sun Y."/>
            <person name="Ma L."/>
            <person name="Shen B."/>
            <person name="Zhu C."/>
        </authorList>
    </citation>
    <scope>NUCLEOTIDE SEQUENCE [LARGE SCALE GENOMIC DNA]</scope>
</reference>
<dbReference type="GO" id="GO:0051539">
    <property type="term" value="F:4 iron, 4 sulfur cluster binding"/>
    <property type="evidence" value="ECO:0007669"/>
    <property type="project" value="UniProtKB-KW"/>
</dbReference>
<evidence type="ECO:0000259" key="12">
    <source>
        <dbReference type="PROSITE" id="PS51085"/>
    </source>
</evidence>
<evidence type="ECO:0000313" key="15">
    <source>
        <dbReference type="EMBL" id="KFB51839.1"/>
    </source>
</evidence>
<dbReference type="PANTHER" id="PTHR43105:SF13">
    <property type="entry name" value="NADH-UBIQUINONE OXIDOREDUCTASE 75 KDA SUBUNIT, MITOCHONDRIAL"/>
    <property type="match status" value="1"/>
</dbReference>
<dbReference type="Pfam" id="PF09326">
    <property type="entry name" value="NADH_dhqG_C"/>
    <property type="match status" value="1"/>
</dbReference>
<feature type="domain" description="2Fe-2S ferredoxin-type" evidence="12">
    <location>
        <begin position="30"/>
        <end position="108"/>
    </location>
</feature>
<dbReference type="Pfam" id="PF22117">
    <property type="entry name" value="Fer4_Nqo3"/>
    <property type="match status" value="1"/>
</dbReference>
<keyword evidence="4" id="KW-0004">4Fe-4S</keyword>
<dbReference type="GO" id="GO:0016651">
    <property type="term" value="F:oxidoreductase activity, acting on NAD(P)H"/>
    <property type="evidence" value="ECO:0007669"/>
    <property type="project" value="InterPro"/>
</dbReference>
<dbReference type="GO" id="GO:0046872">
    <property type="term" value="F:metal ion binding"/>
    <property type="evidence" value="ECO:0007669"/>
    <property type="project" value="UniProtKB-KW"/>
</dbReference>
<keyword evidence="7" id="KW-0408">Iron</keyword>
<dbReference type="GO" id="GO:0008137">
    <property type="term" value="F:NADH dehydrogenase (ubiquinone) activity"/>
    <property type="evidence" value="ECO:0007669"/>
    <property type="project" value="InterPro"/>
</dbReference>
<evidence type="ECO:0000256" key="9">
    <source>
        <dbReference type="ARBA" id="ARBA00023027"/>
    </source>
</evidence>
<dbReference type="AlphaFoldDB" id="A0A084WNP5"/>
<dbReference type="OrthoDB" id="10249365at2759"/>
<dbReference type="Pfam" id="PF22151">
    <property type="entry name" value="Fer4_NDSU1"/>
    <property type="match status" value="1"/>
</dbReference>
<feature type="domain" description="4Fe-4S His(Cys)3-ligated-type" evidence="14">
    <location>
        <begin position="108"/>
        <end position="147"/>
    </location>
</feature>
<dbReference type="FunFam" id="3.10.20.740:FF:000001">
    <property type="entry name" value="NADH-quinone oxidoreductase subunit G"/>
    <property type="match status" value="1"/>
</dbReference>
<dbReference type="NCBIfam" id="TIGR01973">
    <property type="entry name" value="NuoG"/>
    <property type="match status" value="1"/>
</dbReference>
<dbReference type="InterPro" id="IPR001041">
    <property type="entry name" value="2Fe-2S_ferredoxin-type"/>
</dbReference>
<dbReference type="PROSITE" id="PS00641">
    <property type="entry name" value="COMPLEX1_75K_1"/>
    <property type="match status" value="1"/>
</dbReference>
<dbReference type="InterPro" id="IPR006656">
    <property type="entry name" value="Mopterin_OxRdtase"/>
</dbReference>
<dbReference type="GO" id="GO:0016020">
    <property type="term" value="C:membrane"/>
    <property type="evidence" value="ECO:0007669"/>
    <property type="project" value="InterPro"/>
</dbReference>
<dbReference type="SMART" id="SM00929">
    <property type="entry name" value="NADH-G_4Fe-4S_3"/>
    <property type="match status" value="1"/>
</dbReference>
<organism evidence="15">
    <name type="scientific">Anopheles sinensis</name>
    <name type="common">Mosquito</name>
    <dbReference type="NCBI Taxonomy" id="74873"/>
    <lineage>
        <taxon>Eukaryota</taxon>
        <taxon>Metazoa</taxon>
        <taxon>Ecdysozoa</taxon>
        <taxon>Arthropoda</taxon>
        <taxon>Hexapoda</taxon>
        <taxon>Insecta</taxon>
        <taxon>Pterygota</taxon>
        <taxon>Neoptera</taxon>
        <taxon>Endopterygota</taxon>
        <taxon>Diptera</taxon>
        <taxon>Nematocera</taxon>
        <taxon>Culicoidea</taxon>
        <taxon>Culicidae</taxon>
        <taxon>Anophelinae</taxon>
        <taxon>Anopheles</taxon>
    </lineage>
</organism>
<accession>A0A084WNP5</accession>
<dbReference type="Gene3D" id="3.10.20.740">
    <property type="match status" value="1"/>
</dbReference>
<dbReference type="Proteomes" id="UP000030765">
    <property type="component" value="Unassembled WGS sequence"/>
</dbReference>
<dbReference type="SUPFAM" id="SSF53706">
    <property type="entry name" value="Formate dehydrogenase/DMSO reductase, domains 1-3"/>
    <property type="match status" value="1"/>
</dbReference>
<dbReference type="CDD" id="cd00207">
    <property type="entry name" value="fer2"/>
    <property type="match status" value="1"/>
</dbReference>
<gene>
    <name evidence="15" type="ORF">ZHAS_00019996</name>
</gene>
<evidence type="ECO:0000259" key="14">
    <source>
        <dbReference type="PROSITE" id="PS51839"/>
    </source>
</evidence>
<evidence type="ECO:0000256" key="2">
    <source>
        <dbReference type="ARBA" id="ARBA00005404"/>
    </source>
</evidence>
<comment type="similarity">
    <text evidence="2 11">Belongs to the complex I 75 kDa subunit family.</text>
</comment>
<proteinExistence type="inferred from homology"/>
<protein>
    <recommendedName>
        <fullName evidence="3">NADH-ubiquinone oxidoreductase 75 kDa subunit, mitochondrial</fullName>
    </recommendedName>
</protein>
<comment type="cofactor">
    <cofactor evidence="10">
        <name>[2Fe-2S] cluster</name>
        <dbReference type="ChEBI" id="CHEBI:190135"/>
    </cofactor>
</comment>
<dbReference type="EnsemblMetazoa" id="ASIC019996-RA">
    <property type="protein sequence ID" value="ASIC019996-PA"/>
    <property type="gene ID" value="ASIC019996"/>
</dbReference>
<dbReference type="InterPro" id="IPR050123">
    <property type="entry name" value="Prok_molybdopt-oxidoreductase"/>
</dbReference>
<feature type="domain" description="4Fe-4S Mo/W bis-MGD-type" evidence="13">
    <location>
        <begin position="249"/>
        <end position="305"/>
    </location>
</feature>
<dbReference type="PROSITE" id="PS00642">
    <property type="entry name" value="COMPLEX1_75K_2"/>
    <property type="match status" value="1"/>
</dbReference>
<dbReference type="VEuPathDB" id="VectorBase:ASIS024442"/>
<dbReference type="SUPFAM" id="SSF54862">
    <property type="entry name" value="4Fe-4S ferredoxins"/>
    <property type="match status" value="1"/>
</dbReference>
<dbReference type="InterPro" id="IPR036010">
    <property type="entry name" value="2Fe-2S_ferredoxin-like_sf"/>
</dbReference>
<evidence type="ECO:0000256" key="1">
    <source>
        <dbReference type="ARBA" id="ARBA00001966"/>
    </source>
</evidence>
<dbReference type="Pfam" id="PF13510">
    <property type="entry name" value="Fer2_4"/>
    <property type="match status" value="1"/>
</dbReference>
<dbReference type="Gene3D" id="3.40.50.740">
    <property type="match status" value="1"/>
</dbReference>
<dbReference type="EMBL" id="ATLV01024644">
    <property type="status" value="NOT_ANNOTATED_CDS"/>
    <property type="molecule type" value="Genomic_DNA"/>
</dbReference>
<dbReference type="Gene3D" id="3.30.70.20">
    <property type="match status" value="1"/>
</dbReference>
<dbReference type="CDD" id="cd02773">
    <property type="entry name" value="MopB_Res-Cmplx1_Nad11"/>
    <property type="match status" value="1"/>
</dbReference>
<dbReference type="InterPro" id="IPR010228">
    <property type="entry name" value="NADH_UbQ_OxRdtase_Gsu"/>
</dbReference>
<dbReference type="PANTHER" id="PTHR43105">
    <property type="entry name" value="RESPIRATORY NITRATE REDUCTASE"/>
    <property type="match status" value="1"/>
</dbReference>
<evidence type="ECO:0000256" key="7">
    <source>
        <dbReference type="ARBA" id="ARBA00023004"/>
    </source>
</evidence>
<dbReference type="PROSITE" id="PS00643">
    <property type="entry name" value="COMPLEX1_75K_3"/>
    <property type="match status" value="1"/>
</dbReference>
<evidence type="ECO:0000256" key="5">
    <source>
        <dbReference type="ARBA" id="ARBA00022723"/>
    </source>
</evidence>
<sequence length="726" mass="79637">MLRIPATRAATIVGRHPVRALATTPAELPEKIEVFVDDQRVLVSPGTTVLQAAAQVGVEIPRFCYHERLAVAGNCRMCLVEVEKSPKPVAACAMPVMQGWRIKTDSEMTRKAREGVMEFLLMNHPLDCPICDQGGECDLQDQAMAFGSDRSRFTDIAYTGKRAVEDKDIGPLIKTIMTRCIHCTRCIRFASEVAGVDDLGTTGRGNDMLVGMYVEKLFLSELSGNVIDLCPVGALTNKPYSFVARPWEIRKTESIDVHDALGSNIVISTRTGEVLRILPRENDAINEEWLSDKSRFACDGLKRQRLIAPMLRSPNGDLDAVEWESVLIRIAQALREAPKGKVAAVAGGLTDAEALVALKDLLNRLGSETLCTEQKFPMDGCGTDFRSSYLLNSSIAACEEADLVLLVGTNPRYEAPLLNTRLRKGYVHNELNIALIGPKVNLSYDYEHLGNNPLLIRDIADGNHPFTKKLKAAKKPLIIVGANQLARKDGLSFLTVLHVFANSLKLDDKNWKVWNVLQTNAAQTAALDVGYNPGMDAVFDLQPKVLLLLGADGFGVSDKEKLPQDCFIVYQGHHGDAGAQHAHAILPGAAYTEKQATYVNTEGRAQQTLVAVTPPGLAREDWKIVRALSEVAGTPLPYDDLDELRARMEDIAPHLVRYGRLEVANFSKIADALLKHATVYLNDSNAVDVAQKKLEDFFMTDPITRASPTMAKCVTAAKKQSSTESR</sequence>
<reference evidence="16" key="2">
    <citation type="submission" date="2020-05" db="UniProtKB">
        <authorList>
            <consortium name="EnsemblMetazoa"/>
        </authorList>
    </citation>
    <scope>IDENTIFICATION</scope>
</reference>
<evidence type="ECO:0000256" key="8">
    <source>
        <dbReference type="ARBA" id="ARBA00023014"/>
    </source>
</evidence>
<dbReference type="STRING" id="74873.A0A084WNP5"/>
<comment type="cofactor">
    <cofactor evidence="1">
        <name>[4Fe-4S] cluster</name>
        <dbReference type="ChEBI" id="CHEBI:49883"/>
    </cofactor>
</comment>
<dbReference type="InterPro" id="IPR054351">
    <property type="entry name" value="NADH_UbQ_OxRdtase_ferredoxin"/>
</dbReference>
<dbReference type="EMBL" id="KE525354">
    <property type="protein sequence ID" value="KFB51839.1"/>
    <property type="molecule type" value="Genomic_DNA"/>
</dbReference>
<dbReference type="OMA" id="RNHYCMY"/>
<dbReference type="PROSITE" id="PS51085">
    <property type="entry name" value="2FE2S_FER_2"/>
    <property type="match status" value="1"/>
</dbReference>
<evidence type="ECO:0000256" key="4">
    <source>
        <dbReference type="ARBA" id="ARBA00022485"/>
    </source>
</evidence>
<dbReference type="SUPFAM" id="SSF54292">
    <property type="entry name" value="2Fe-2S ferredoxin-like"/>
    <property type="match status" value="1"/>
</dbReference>
<dbReference type="InterPro" id="IPR019574">
    <property type="entry name" value="NADH_UbQ_OxRdtase_Gsu_4Fe4S-bd"/>
</dbReference>